<sequence length="160" mass="18967">MLDKAQKTFAVLTPVIDFEKQLEKKNVLVKNVNARGLPIDIDTIEKRWKFFQSVTDQKKVLELTRIEIGRLITELMKDADKNKDEIDKLRLHSRLVKDDLKNVKDSYYELEEGTMLQVLSLPNILHEKNTSRKGYPAQFFRTIKRKIKKPHGSWRKKRIY</sequence>
<evidence type="ECO:0000313" key="1">
    <source>
        <dbReference type="EMBL" id="KAJ8968974.1"/>
    </source>
</evidence>
<accession>A0AAV8ZQJ0</accession>
<dbReference type="Proteomes" id="UP001162156">
    <property type="component" value="Unassembled WGS sequence"/>
</dbReference>
<keyword evidence="2" id="KW-1185">Reference proteome</keyword>
<gene>
    <name evidence="1" type="ORF">NQ314_002006</name>
</gene>
<dbReference type="SUPFAM" id="SSF46589">
    <property type="entry name" value="tRNA-binding arm"/>
    <property type="match status" value="1"/>
</dbReference>
<evidence type="ECO:0000313" key="2">
    <source>
        <dbReference type="Proteomes" id="UP001162156"/>
    </source>
</evidence>
<name>A0AAV8ZQJ0_9CUCU</name>
<proteinExistence type="predicted"/>
<dbReference type="GO" id="GO:0000166">
    <property type="term" value="F:nucleotide binding"/>
    <property type="evidence" value="ECO:0007669"/>
    <property type="project" value="InterPro"/>
</dbReference>
<dbReference type="EMBL" id="JANEYF010000617">
    <property type="protein sequence ID" value="KAJ8968974.1"/>
    <property type="molecule type" value="Genomic_DNA"/>
</dbReference>
<comment type="caution">
    <text evidence="1">The sequence shown here is derived from an EMBL/GenBank/DDBJ whole genome shotgun (WGS) entry which is preliminary data.</text>
</comment>
<reference evidence="1" key="1">
    <citation type="journal article" date="2023" name="Insect Mol. Biol.">
        <title>Genome sequencing provides insights into the evolution of gene families encoding plant cell wall-degrading enzymes in longhorned beetles.</title>
        <authorList>
            <person name="Shin N.R."/>
            <person name="Okamura Y."/>
            <person name="Kirsch R."/>
            <person name="Pauchet Y."/>
        </authorList>
    </citation>
    <scope>NUCLEOTIDE SEQUENCE</scope>
    <source>
        <strain evidence="1">RBIC_L_NR</strain>
    </source>
</reference>
<protein>
    <submittedName>
        <fullName evidence="1">Uncharacterized protein</fullName>
    </submittedName>
</protein>
<dbReference type="InterPro" id="IPR010978">
    <property type="entry name" value="tRNA-bd_arm"/>
</dbReference>
<organism evidence="1 2">
    <name type="scientific">Rhamnusium bicolor</name>
    <dbReference type="NCBI Taxonomy" id="1586634"/>
    <lineage>
        <taxon>Eukaryota</taxon>
        <taxon>Metazoa</taxon>
        <taxon>Ecdysozoa</taxon>
        <taxon>Arthropoda</taxon>
        <taxon>Hexapoda</taxon>
        <taxon>Insecta</taxon>
        <taxon>Pterygota</taxon>
        <taxon>Neoptera</taxon>
        <taxon>Endopterygota</taxon>
        <taxon>Coleoptera</taxon>
        <taxon>Polyphaga</taxon>
        <taxon>Cucujiformia</taxon>
        <taxon>Chrysomeloidea</taxon>
        <taxon>Cerambycidae</taxon>
        <taxon>Lepturinae</taxon>
        <taxon>Rhagiini</taxon>
        <taxon>Rhamnusium</taxon>
    </lineage>
</organism>
<dbReference type="Gene3D" id="1.10.287.40">
    <property type="entry name" value="Serine-tRNA synthetase, tRNA binding domain"/>
    <property type="match status" value="1"/>
</dbReference>
<dbReference type="InterPro" id="IPR042103">
    <property type="entry name" value="SerRS_1_N_sf"/>
</dbReference>
<dbReference type="AlphaFoldDB" id="A0AAV8ZQJ0"/>